<evidence type="ECO:0000313" key="12">
    <source>
        <dbReference type="Proteomes" id="UP000031516"/>
    </source>
</evidence>
<organism evidence="11 12">
    <name type="scientific">Kluyveromyces dobzhanskii CBS 2104</name>
    <dbReference type="NCBI Taxonomy" id="1427455"/>
    <lineage>
        <taxon>Eukaryota</taxon>
        <taxon>Fungi</taxon>
        <taxon>Dikarya</taxon>
        <taxon>Ascomycota</taxon>
        <taxon>Saccharomycotina</taxon>
        <taxon>Saccharomycetes</taxon>
        <taxon>Saccharomycetales</taxon>
        <taxon>Saccharomycetaceae</taxon>
        <taxon>Kluyveromyces</taxon>
    </lineage>
</organism>
<dbReference type="InterPro" id="IPR000312">
    <property type="entry name" value="Glycosyl_Trfase_fam3"/>
</dbReference>
<dbReference type="Pfam" id="PF10294">
    <property type="entry name" value="Methyltransf_16"/>
    <property type="match status" value="1"/>
</dbReference>
<sequence>MNLTAAELHDVIVHIIATLSKDATVENAVPIASFLSVLRSTGLDHKAEYIAAAASAVLQFSSVVDCAKLTHTNDVILDIVGTGGDGQNTFNVSTSSAIVASGISGLKVCKHGGKASTSNSGAGDLINVLGCDSSKVTASSLPKIWDQNSFTFLLAPYFHDGMKHVALIRKLLGIPTIFNVLGPLLHPVSHVQKRVLGVFSKDLAPEYAEAARLIYPGSETFVVWGDVGLDEVSPIGRTTVWHVTLTGTVESFSVHPSDFGLQEHPLSECPSLGPSKNAQILTEEILAGKFKKGENSIYDYILLNTALLFCLSRGTKNWREGVKAAEDSIHTGAALNSLTKFIRSETSCDATAVETLNYNENWGPDEDVPIQPLDLPHVQYASPIVILTILKLLRPATQVNFKSEGRRKDDTWENISNEKGVTQDMLQLTLEYFKQWNCNIVQSKADICTKVPTLFQNKAFETDLSNYFTTILSMYEASTDELADQILQQASLRISERCGRTAQPSMTRMFELEGLDTAIKLHEPALTSDNLGLKTWGSSLVLAQKILNIPAGKRVLELGSGTGLVGIAYALTHSLNNEEVIFLTDLPEIVPNLQHNVQLNNLKNVIADVLDWTDPSSFVEKYGIELFDVIVIADPIYSPQHPIWVVDMISEFLSEDGKVYLQIPIRPKYEAERELLWNLLKENDLVVVAESLQKGNDDWGDVDYLYKEIVRSRKF</sequence>
<gene>
    <name evidence="11" type="ORF">KLDO_g3318</name>
</gene>
<dbReference type="GO" id="GO:0005829">
    <property type="term" value="C:cytosol"/>
    <property type="evidence" value="ECO:0007669"/>
    <property type="project" value="TreeGrafter"/>
</dbReference>
<keyword evidence="5" id="KW-0808">Transferase</keyword>
<keyword evidence="12" id="KW-1185">Reference proteome</keyword>
<evidence type="ECO:0000256" key="8">
    <source>
        <dbReference type="ARBA" id="ARBA00061500"/>
    </source>
</evidence>
<dbReference type="InterPro" id="IPR005940">
    <property type="entry name" value="Anthranilate_Pribosyl_Tfrase"/>
</dbReference>
<evidence type="ECO:0000259" key="10">
    <source>
        <dbReference type="Pfam" id="PF00591"/>
    </source>
</evidence>
<dbReference type="Gene3D" id="3.40.50.150">
    <property type="entry name" value="Vaccinia Virus protein VP39"/>
    <property type="match status" value="1"/>
</dbReference>
<keyword evidence="3" id="KW-0028">Amino-acid biosynthesis</keyword>
<dbReference type="InterPro" id="IPR029063">
    <property type="entry name" value="SAM-dependent_MTases_sf"/>
</dbReference>
<evidence type="ECO:0000256" key="7">
    <source>
        <dbReference type="ARBA" id="ARBA00023141"/>
    </source>
</evidence>
<dbReference type="PANTHER" id="PTHR43285">
    <property type="entry name" value="ANTHRANILATE PHOSPHORIBOSYLTRANSFERASE"/>
    <property type="match status" value="1"/>
</dbReference>
<keyword evidence="7" id="KW-0057">Aromatic amino acid biosynthesis</keyword>
<dbReference type="InterPro" id="IPR019410">
    <property type="entry name" value="Methyltransf_16"/>
</dbReference>
<comment type="caution">
    <text evidence="11">The sequence shown here is derived from an EMBL/GenBank/DDBJ whole genome shotgun (WGS) entry which is preliminary data.</text>
</comment>
<dbReference type="EC" id="2.4.2.18" evidence="2"/>
<keyword evidence="6" id="KW-0822">Tryptophan biosynthesis</keyword>
<evidence type="ECO:0000256" key="6">
    <source>
        <dbReference type="ARBA" id="ARBA00022822"/>
    </source>
</evidence>
<evidence type="ECO:0000256" key="3">
    <source>
        <dbReference type="ARBA" id="ARBA00022605"/>
    </source>
</evidence>
<protein>
    <recommendedName>
        <fullName evidence="9">Anthranilate phosphoribosyltransferase</fullName>
        <ecNumber evidence="2">2.4.2.18</ecNumber>
    </recommendedName>
</protein>
<accession>A0A0A8LA53</accession>
<evidence type="ECO:0000256" key="1">
    <source>
        <dbReference type="ARBA" id="ARBA00004907"/>
    </source>
</evidence>
<evidence type="ECO:0000256" key="9">
    <source>
        <dbReference type="ARBA" id="ARBA00071401"/>
    </source>
</evidence>
<dbReference type="NCBIfam" id="TIGR01245">
    <property type="entry name" value="trpD"/>
    <property type="match status" value="1"/>
</dbReference>
<evidence type="ECO:0000256" key="4">
    <source>
        <dbReference type="ARBA" id="ARBA00022676"/>
    </source>
</evidence>
<comment type="pathway">
    <text evidence="1">Amino-acid biosynthesis; L-tryptophan biosynthesis; L-tryptophan from chorismate: step 2/5.</text>
</comment>
<dbReference type="AlphaFoldDB" id="A0A0A8LA53"/>
<name>A0A0A8LA53_9SACH</name>
<dbReference type="Gene3D" id="3.40.1030.10">
    <property type="entry name" value="Nucleoside phosphorylase/phosphoribosyltransferase catalytic domain"/>
    <property type="match status" value="1"/>
</dbReference>
<dbReference type="PANTHER" id="PTHR43285:SF2">
    <property type="entry name" value="ANTHRANILATE PHOSPHORIBOSYLTRANSFERASE"/>
    <property type="match status" value="1"/>
</dbReference>
<comment type="similarity">
    <text evidence="8">Belongs to the anthranilate phosphoribosyltransferase family.</text>
</comment>
<dbReference type="SUPFAM" id="SSF53335">
    <property type="entry name" value="S-adenosyl-L-methionine-dependent methyltransferases"/>
    <property type="match status" value="1"/>
</dbReference>
<dbReference type="Pfam" id="PF00591">
    <property type="entry name" value="Glycos_transf_3"/>
    <property type="match status" value="1"/>
</dbReference>
<evidence type="ECO:0000256" key="2">
    <source>
        <dbReference type="ARBA" id="ARBA00011948"/>
    </source>
</evidence>
<dbReference type="EMBL" id="CCBQ010000042">
    <property type="protein sequence ID" value="CDO95070.1"/>
    <property type="molecule type" value="Genomic_DNA"/>
</dbReference>
<keyword evidence="4" id="KW-0328">Glycosyltransferase</keyword>
<dbReference type="FunFam" id="3.40.1030.10:FF:000002">
    <property type="entry name" value="Anthranilate phosphoribosyltransferase"/>
    <property type="match status" value="1"/>
</dbReference>
<dbReference type="GO" id="GO:0000162">
    <property type="term" value="P:L-tryptophan biosynthetic process"/>
    <property type="evidence" value="ECO:0007669"/>
    <property type="project" value="UniProtKB-KW"/>
</dbReference>
<evidence type="ECO:0000256" key="5">
    <source>
        <dbReference type="ARBA" id="ARBA00022679"/>
    </source>
</evidence>
<evidence type="ECO:0000313" key="11">
    <source>
        <dbReference type="EMBL" id="CDO95070.1"/>
    </source>
</evidence>
<dbReference type="InterPro" id="IPR035902">
    <property type="entry name" value="Nuc_phospho_transferase"/>
</dbReference>
<proteinExistence type="inferred from homology"/>
<reference evidence="11 12" key="1">
    <citation type="submission" date="2014-03" db="EMBL/GenBank/DDBJ databases">
        <title>The genome of Kluyveromyces dobzhanskii.</title>
        <authorList>
            <person name="Nystedt B."/>
            <person name="Astrom S."/>
        </authorList>
    </citation>
    <scope>NUCLEOTIDE SEQUENCE [LARGE SCALE GENOMIC DNA]</scope>
    <source>
        <strain evidence="11 12">CBS 2104</strain>
    </source>
</reference>
<feature type="domain" description="Glycosyl transferase family 3" evidence="10">
    <location>
        <begin position="74"/>
        <end position="335"/>
    </location>
</feature>
<dbReference type="OrthoDB" id="427800at2759"/>
<dbReference type="GO" id="GO:0008757">
    <property type="term" value="F:S-adenosylmethionine-dependent methyltransferase activity"/>
    <property type="evidence" value="ECO:0007669"/>
    <property type="project" value="UniProtKB-ARBA"/>
</dbReference>
<dbReference type="Proteomes" id="UP000031516">
    <property type="component" value="Unassembled WGS sequence"/>
</dbReference>
<dbReference type="CDD" id="cd02440">
    <property type="entry name" value="AdoMet_MTases"/>
    <property type="match status" value="1"/>
</dbReference>
<dbReference type="GO" id="GO:0004048">
    <property type="term" value="F:anthranilate phosphoribosyltransferase activity"/>
    <property type="evidence" value="ECO:0007669"/>
    <property type="project" value="UniProtKB-EC"/>
</dbReference>
<dbReference type="SUPFAM" id="SSF52418">
    <property type="entry name" value="Nucleoside phosphorylase/phosphoribosyltransferase catalytic domain"/>
    <property type="match status" value="1"/>
</dbReference>